<dbReference type="HOGENOM" id="CLU_1673538_0_0_1"/>
<feature type="chain" id="PRO_5002168286" evidence="2">
    <location>
        <begin position="18"/>
        <end position="158"/>
    </location>
</feature>
<proteinExistence type="predicted"/>
<feature type="compositionally biased region" description="Basic residues" evidence="1">
    <location>
        <begin position="71"/>
        <end position="80"/>
    </location>
</feature>
<feature type="compositionally biased region" description="Basic and acidic residues" evidence="1">
    <location>
        <begin position="81"/>
        <end position="146"/>
    </location>
</feature>
<accession>A0A0C3PZM0</accession>
<feature type="compositionally biased region" description="Basic and acidic residues" evidence="1">
    <location>
        <begin position="48"/>
        <end position="70"/>
    </location>
</feature>
<dbReference type="AlphaFoldDB" id="A0A0C3PZM0"/>
<keyword evidence="2" id="KW-0732">Signal</keyword>
<organism evidence="3 4">
    <name type="scientific">Tulasnella calospora MUT 4182</name>
    <dbReference type="NCBI Taxonomy" id="1051891"/>
    <lineage>
        <taxon>Eukaryota</taxon>
        <taxon>Fungi</taxon>
        <taxon>Dikarya</taxon>
        <taxon>Basidiomycota</taxon>
        <taxon>Agaricomycotina</taxon>
        <taxon>Agaricomycetes</taxon>
        <taxon>Cantharellales</taxon>
        <taxon>Tulasnellaceae</taxon>
        <taxon>Tulasnella</taxon>
    </lineage>
</organism>
<dbReference type="Proteomes" id="UP000054248">
    <property type="component" value="Unassembled WGS sequence"/>
</dbReference>
<evidence type="ECO:0000313" key="3">
    <source>
        <dbReference type="EMBL" id="KIO21010.1"/>
    </source>
</evidence>
<dbReference type="OrthoDB" id="3252334at2759"/>
<evidence type="ECO:0000313" key="4">
    <source>
        <dbReference type="Proteomes" id="UP000054248"/>
    </source>
</evidence>
<reference evidence="4" key="2">
    <citation type="submission" date="2015-01" db="EMBL/GenBank/DDBJ databases">
        <title>Evolutionary Origins and Diversification of the Mycorrhizal Mutualists.</title>
        <authorList>
            <consortium name="DOE Joint Genome Institute"/>
            <consortium name="Mycorrhizal Genomics Consortium"/>
            <person name="Kohler A."/>
            <person name="Kuo A."/>
            <person name="Nagy L.G."/>
            <person name="Floudas D."/>
            <person name="Copeland A."/>
            <person name="Barry K.W."/>
            <person name="Cichocki N."/>
            <person name="Veneault-Fourrey C."/>
            <person name="LaButti K."/>
            <person name="Lindquist E.A."/>
            <person name="Lipzen A."/>
            <person name="Lundell T."/>
            <person name="Morin E."/>
            <person name="Murat C."/>
            <person name="Riley R."/>
            <person name="Ohm R."/>
            <person name="Sun H."/>
            <person name="Tunlid A."/>
            <person name="Henrissat B."/>
            <person name="Grigoriev I.V."/>
            <person name="Hibbett D.S."/>
            <person name="Martin F."/>
        </authorList>
    </citation>
    <scope>NUCLEOTIDE SEQUENCE [LARGE SCALE GENOMIC DNA]</scope>
    <source>
        <strain evidence="4">MUT 4182</strain>
    </source>
</reference>
<dbReference type="EMBL" id="KN823152">
    <property type="protein sequence ID" value="KIO21010.1"/>
    <property type="molecule type" value="Genomic_DNA"/>
</dbReference>
<feature type="region of interest" description="Disordered" evidence="1">
    <location>
        <begin position="48"/>
        <end position="158"/>
    </location>
</feature>
<feature type="non-terminal residue" evidence="3">
    <location>
        <position position="158"/>
    </location>
</feature>
<sequence>MLSLPLFLLVPAYLAAASPIVPQGQAPQIRNVNAAVIPLTHPVYHRFSSRDGKRKTFDAAAAKKEKEGIQRKHGNHSRKRAVAEKQNEKEANNDAQRGKNDMKSDAAQKGKDGKKSNDAQKGKNDAQKGKNDAQKGNEDTKKKGQDDYASQNGKDDMK</sequence>
<gene>
    <name evidence="3" type="ORF">M407DRAFT_29334</name>
</gene>
<protein>
    <submittedName>
        <fullName evidence="3">Uncharacterized protein</fullName>
    </submittedName>
</protein>
<evidence type="ECO:0000256" key="1">
    <source>
        <dbReference type="SAM" id="MobiDB-lite"/>
    </source>
</evidence>
<keyword evidence="4" id="KW-1185">Reference proteome</keyword>
<name>A0A0C3PZM0_9AGAM</name>
<reference evidence="3 4" key="1">
    <citation type="submission" date="2014-04" db="EMBL/GenBank/DDBJ databases">
        <authorList>
            <consortium name="DOE Joint Genome Institute"/>
            <person name="Kuo A."/>
            <person name="Girlanda M."/>
            <person name="Perotto S."/>
            <person name="Kohler A."/>
            <person name="Nagy L.G."/>
            <person name="Floudas D."/>
            <person name="Copeland A."/>
            <person name="Barry K.W."/>
            <person name="Cichocki N."/>
            <person name="Veneault-Fourrey C."/>
            <person name="LaButti K."/>
            <person name="Lindquist E.A."/>
            <person name="Lipzen A."/>
            <person name="Lundell T."/>
            <person name="Morin E."/>
            <person name="Murat C."/>
            <person name="Sun H."/>
            <person name="Tunlid A."/>
            <person name="Henrissat B."/>
            <person name="Grigoriev I.V."/>
            <person name="Hibbett D.S."/>
            <person name="Martin F."/>
            <person name="Nordberg H.P."/>
            <person name="Cantor M.N."/>
            <person name="Hua S.X."/>
        </authorList>
    </citation>
    <scope>NUCLEOTIDE SEQUENCE [LARGE SCALE GENOMIC DNA]</scope>
    <source>
        <strain evidence="3 4">MUT 4182</strain>
    </source>
</reference>
<feature type="signal peptide" evidence="2">
    <location>
        <begin position="1"/>
        <end position="17"/>
    </location>
</feature>
<evidence type="ECO:0000256" key="2">
    <source>
        <dbReference type="SAM" id="SignalP"/>
    </source>
</evidence>